<accession>A0A0A9A4E6</accession>
<keyword evidence="1" id="KW-0812">Transmembrane</keyword>
<evidence type="ECO:0000313" key="2">
    <source>
        <dbReference type="EMBL" id="JAD44808.1"/>
    </source>
</evidence>
<organism evidence="2">
    <name type="scientific">Arundo donax</name>
    <name type="common">Giant reed</name>
    <name type="synonym">Donax arundinaceus</name>
    <dbReference type="NCBI Taxonomy" id="35708"/>
    <lineage>
        <taxon>Eukaryota</taxon>
        <taxon>Viridiplantae</taxon>
        <taxon>Streptophyta</taxon>
        <taxon>Embryophyta</taxon>
        <taxon>Tracheophyta</taxon>
        <taxon>Spermatophyta</taxon>
        <taxon>Magnoliopsida</taxon>
        <taxon>Liliopsida</taxon>
        <taxon>Poales</taxon>
        <taxon>Poaceae</taxon>
        <taxon>PACMAD clade</taxon>
        <taxon>Arundinoideae</taxon>
        <taxon>Arundineae</taxon>
        <taxon>Arundo</taxon>
    </lineage>
</organism>
<dbReference type="AlphaFoldDB" id="A0A0A9A4E6"/>
<sequence length="43" mass="5147">MVPRIQNISSLSHPRSTKYKLFYTIESLHLIFLFCPNLLCYKM</sequence>
<feature type="transmembrane region" description="Helical" evidence="1">
    <location>
        <begin position="21"/>
        <end position="39"/>
    </location>
</feature>
<dbReference type="EMBL" id="GBRH01253087">
    <property type="protein sequence ID" value="JAD44808.1"/>
    <property type="molecule type" value="Transcribed_RNA"/>
</dbReference>
<name>A0A0A9A4E6_ARUDO</name>
<reference evidence="2" key="2">
    <citation type="journal article" date="2015" name="Data Brief">
        <title>Shoot transcriptome of the giant reed, Arundo donax.</title>
        <authorList>
            <person name="Barrero R.A."/>
            <person name="Guerrero F.D."/>
            <person name="Moolhuijzen P."/>
            <person name="Goolsby J.A."/>
            <person name="Tidwell J."/>
            <person name="Bellgard S.E."/>
            <person name="Bellgard M.I."/>
        </authorList>
    </citation>
    <scope>NUCLEOTIDE SEQUENCE</scope>
    <source>
        <tissue evidence="2">Shoot tissue taken approximately 20 cm above the soil surface</tissue>
    </source>
</reference>
<keyword evidence="1" id="KW-1133">Transmembrane helix</keyword>
<evidence type="ECO:0000256" key="1">
    <source>
        <dbReference type="SAM" id="Phobius"/>
    </source>
</evidence>
<protein>
    <submittedName>
        <fullName evidence="2">Uncharacterized protein</fullName>
    </submittedName>
</protein>
<proteinExistence type="predicted"/>
<keyword evidence="1" id="KW-0472">Membrane</keyword>
<reference evidence="2" key="1">
    <citation type="submission" date="2014-09" db="EMBL/GenBank/DDBJ databases">
        <authorList>
            <person name="Magalhaes I.L.F."/>
            <person name="Oliveira U."/>
            <person name="Santos F.R."/>
            <person name="Vidigal T.H.D.A."/>
            <person name="Brescovit A.D."/>
            <person name="Santos A.J."/>
        </authorList>
    </citation>
    <scope>NUCLEOTIDE SEQUENCE</scope>
    <source>
        <tissue evidence="2">Shoot tissue taken approximately 20 cm above the soil surface</tissue>
    </source>
</reference>